<proteinExistence type="predicted"/>
<feature type="compositionally biased region" description="Pro residues" evidence="1">
    <location>
        <begin position="60"/>
        <end position="74"/>
    </location>
</feature>
<dbReference type="RefSeq" id="WP_316972212.1">
    <property type="nucleotide sequence ID" value="NZ_JAWIIJ010000001.1"/>
</dbReference>
<keyword evidence="3" id="KW-1185">Reference proteome</keyword>
<dbReference type="Proteomes" id="UP001269819">
    <property type="component" value="Unassembled WGS sequence"/>
</dbReference>
<evidence type="ECO:0000313" key="2">
    <source>
        <dbReference type="EMBL" id="MDV2077217.1"/>
    </source>
</evidence>
<sequence>MMRYLSTPPHSTATGTGHGTVHGTVHRTTRTLAGLAVLVLMLAGLTGCGGEATEALPNTGTPPPNSNYSGPPPATDDVQNFKRTVWDNLVASNRCGTCHNVGGQVPTFVHEGDINIAYAQANTVVDLTDPGQSVLVSKVAGGHNCWLASDQACADTITSYLEDWAGDASGSAKTIDLVPPVIRDPGATKRFPQTSGSFGTLVYPVLQTYCADCHVEGVQTPYIGSADVDTAYAESQSRINLGNPAASRLVERLRDDFHNCWDNDCTTSALTMQMAIEDFANSLTANAPDGDMVTSKALALLGDGLAANASGRFEDNVIALYEFKAGEGRTAFDTSGVEPALHLNLIGNVDWVGGWGINVGAAYDDDSGNRVRNGKAQGSTLASRKLHDLLTASGEYSIEAWVAPANTSQEDARIVTYSGSATARNVTLSQTRQNYEVLHRSSTTDQNTAFATADGDNRLQASLQHVVVNFTAGEGRRIYVNGEFTGDLDPAEAGLLNEWDNSFALVLGNETDGNSLWEGTLRMVAIHNRALSDDQIRANFEVGVGQKYYLLFSVAHLIDVPQSYVVLEVSQFDSYSYLFSEPFFISLDEDQRPDGIELAGMRIGINGREAAVGQAFANLDVVLDADRYSPGTGQPLSRLGALIALENGPATDEFFLTFDRLGRHENVRIESPLPPQPTPANGAPASHIGLKTFDEINVSMSRMTGVSTTHPAVADTFATVRQQLPTVENINGFLSSHQMAITQLAIQYCDALVEDSTLRSSFFPGFNVSAATSSAFDTAGRSQVITPLINEFVGQDLASQPPVTDIENELNSLIDRLSACGGNCASDRTATIVKASCAAVLGSAVTLVQ</sequence>
<organism evidence="2 3">
    <name type="scientific">Marinobacter xestospongiae</name>
    <dbReference type="NCBI Taxonomy" id="994319"/>
    <lineage>
        <taxon>Bacteria</taxon>
        <taxon>Pseudomonadati</taxon>
        <taxon>Pseudomonadota</taxon>
        <taxon>Gammaproteobacteria</taxon>
        <taxon>Pseudomonadales</taxon>
        <taxon>Marinobacteraceae</taxon>
        <taxon>Marinobacter</taxon>
    </lineage>
</organism>
<evidence type="ECO:0000256" key="1">
    <source>
        <dbReference type="SAM" id="MobiDB-lite"/>
    </source>
</evidence>
<evidence type="ECO:0000313" key="3">
    <source>
        <dbReference type="Proteomes" id="UP001269819"/>
    </source>
</evidence>
<dbReference type="InterPro" id="IPR013320">
    <property type="entry name" value="ConA-like_dom_sf"/>
</dbReference>
<dbReference type="SUPFAM" id="SSF49899">
    <property type="entry name" value="Concanavalin A-like lectins/glucanases"/>
    <property type="match status" value="1"/>
</dbReference>
<reference evidence="2 3" key="1">
    <citation type="submission" date="2023-10" db="EMBL/GenBank/DDBJ databases">
        <title>Characteristics and mechanism of a salt-tolerant marine origin heterotrophic nitrifying- aerobic denitrifying bacteria Marinobacter xestospongiae HN1.</title>
        <authorList>
            <person name="Qi R."/>
        </authorList>
    </citation>
    <scope>NUCLEOTIDE SEQUENCE [LARGE SCALE GENOMIC DNA]</scope>
    <source>
        <strain evidence="2 3">HN1</strain>
    </source>
</reference>
<accession>A0ABU3VSI4</accession>
<dbReference type="EMBL" id="JAWIIJ010000001">
    <property type="protein sequence ID" value="MDV2077217.1"/>
    <property type="molecule type" value="Genomic_DNA"/>
</dbReference>
<gene>
    <name evidence="2" type="ORF">RYS15_00910</name>
</gene>
<protein>
    <submittedName>
        <fullName evidence="2">LamG domain-containing protein</fullName>
    </submittedName>
</protein>
<comment type="caution">
    <text evidence="2">The sequence shown here is derived from an EMBL/GenBank/DDBJ whole genome shotgun (WGS) entry which is preliminary data.</text>
</comment>
<feature type="region of interest" description="Disordered" evidence="1">
    <location>
        <begin position="1"/>
        <end position="23"/>
    </location>
</feature>
<feature type="region of interest" description="Disordered" evidence="1">
    <location>
        <begin position="53"/>
        <end position="77"/>
    </location>
</feature>
<name>A0ABU3VSI4_9GAMM</name>
<dbReference type="Pfam" id="PF13385">
    <property type="entry name" value="Laminin_G_3"/>
    <property type="match status" value="1"/>
</dbReference>
<dbReference type="Gene3D" id="2.60.120.200">
    <property type="match status" value="1"/>
</dbReference>